<keyword evidence="2" id="KW-1185">Reference proteome</keyword>
<gene>
    <name evidence="1" type="ORF">Q6348_12110</name>
</gene>
<sequence>MTATPDAHSKVGSLAPGFPSDLIPVPDDAVILVTSAEPIGNADVQEISLNVHTQMSIPAVLDLYRTSLTAAGFTEVSTADAGPTTEASFTRSGGDELVSIGVVDDGGSRTITIGGRVRDAGSP</sequence>
<organism evidence="1 2">
    <name type="scientific">Actinotalea lenta</name>
    <dbReference type="NCBI Taxonomy" id="3064654"/>
    <lineage>
        <taxon>Bacteria</taxon>
        <taxon>Bacillati</taxon>
        <taxon>Actinomycetota</taxon>
        <taxon>Actinomycetes</taxon>
        <taxon>Micrococcales</taxon>
        <taxon>Cellulomonadaceae</taxon>
        <taxon>Actinotalea</taxon>
    </lineage>
</organism>
<protein>
    <recommendedName>
        <fullName evidence="3">PASTA domain-containing protein</fullName>
    </recommendedName>
</protein>
<accession>A0ABT9DAL0</accession>
<evidence type="ECO:0000313" key="1">
    <source>
        <dbReference type="EMBL" id="MDO8107939.1"/>
    </source>
</evidence>
<dbReference type="Proteomes" id="UP001232536">
    <property type="component" value="Unassembled WGS sequence"/>
</dbReference>
<name>A0ABT9DAL0_9CELL</name>
<dbReference type="EMBL" id="JAUQYP010000001">
    <property type="protein sequence ID" value="MDO8107939.1"/>
    <property type="molecule type" value="Genomic_DNA"/>
</dbReference>
<proteinExistence type="predicted"/>
<evidence type="ECO:0008006" key="3">
    <source>
        <dbReference type="Google" id="ProtNLM"/>
    </source>
</evidence>
<evidence type="ECO:0000313" key="2">
    <source>
        <dbReference type="Proteomes" id="UP001232536"/>
    </source>
</evidence>
<comment type="caution">
    <text evidence="1">The sequence shown here is derived from an EMBL/GenBank/DDBJ whole genome shotgun (WGS) entry which is preliminary data.</text>
</comment>
<reference evidence="1 2" key="1">
    <citation type="submission" date="2023-07" db="EMBL/GenBank/DDBJ databases">
        <title>Description of novel actinomycetes strains, isolated from tidal flat sediment.</title>
        <authorList>
            <person name="Lu C."/>
        </authorList>
    </citation>
    <scope>NUCLEOTIDE SEQUENCE [LARGE SCALE GENOMIC DNA]</scope>
    <source>
        <strain evidence="1 2">SYSU T00b441</strain>
    </source>
</reference>
<dbReference type="RefSeq" id="WP_304601533.1">
    <property type="nucleotide sequence ID" value="NZ_JAUQYO010000001.1"/>
</dbReference>